<dbReference type="Proteomes" id="UP000008720">
    <property type="component" value="Chromosome"/>
</dbReference>
<dbReference type="OrthoDB" id="1490335at2"/>
<dbReference type="Pfam" id="PF01833">
    <property type="entry name" value="TIG"/>
    <property type="match status" value="1"/>
</dbReference>
<dbReference type="KEGG" id="mtt:Ftrac_0535"/>
<accession>E4TPY2</accession>
<dbReference type="RefSeq" id="WP_013452690.1">
    <property type="nucleotide sequence ID" value="NC_014759.1"/>
</dbReference>
<sequence>MIDQIKKFSTFSILLFLMFGCSITDYDYDFPTIEESSIESISEEGVVLSAKISKNKSAYEITEYGFIWWQNSVRKVTKTFEEPLEADEFSFTISSGLAANESYFYTPYIKFGNIKAEGEITEFISKGSQAVVFDDFYPKVISWTDTLYIEGKNFSFHPYDLNVYVDQRLIQIVEVTDTKIKAFLPLNLTKRINNVSIRATGIEVKSDDQLTLLMPEIIDFTPKRAKEGDKIQITVKNLLPLPYTFNKFYWGDQEFFVHEERGNLITVEMLSGSNVTGSKKIRAEIANTEFFAESDEDLIFVDN</sequence>
<protein>
    <recommendedName>
        <fullName evidence="1">IPT/TIG domain-containing protein</fullName>
    </recommendedName>
</protein>
<proteinExistence type="predicted"/>
<evidence type="ECO:0000313" key="2">
    <source>
        <dbReference type="EMBL" id="ADR20539.1"/>
    </source>
</evidence>
<reference evidence="2 3" key="1">
    <citation type="journal article" date="2011" name="Stand. Genomic Sci.">
        <title>Complete genome sequence of Marivirga tractuosa type strain (H-43).</title>
        <authorList>
            <person name="Pagani I."/>
            <person name="Chertkov O."/>
            <person name="Lapidus A."/>
            <person name="Lucas S."/>
            <person name="Del Rio T.G."/>
            <person name="Tice H."/>
            <person name="Copeland A."/>
            <person name="Cheng J.F."/>
            <person name="Nolan M."/>
            <person name="Saunders E."/>
            <person name="Pitluck S."/>
            <person name="Held B."/>
            <person name="Goodwin L."/>
            <person name="Liolios K."/>
            <person name="Ovchinikova G."/>
            <person name="Ivanova N."/>
            <person name="Mavromatis K."/>
            <person name="Pati A."/>
            <person name="Chen A."/>
            <person name="Palaniappan K."/>
            <person name="Land M."/>
            <person name="Hauser L."/>
            <person name="Jeffries C.D."/>
            <person name="Detter J.C."/>
            <person name="Han C."/>
            <person name="Tapia R."/>
            <person name="Ngatchou-Djao O.D."/>
            <person name="Rohde M."/>
            <person name="Goker M."/>
            <person name="Spring S."/>
            <person name="Sikorski J."/>
            <person name="Woyke T."/>
            <person name="Bristow J."/>
            <person name="Eisen J.A."/>
            <person name="Markowitz V."/>
            <person name="Hugenholtz P."/>
            <person name="Klenk H.P."/>
            <person name="Kyrpides N.C."/>
        </authorList>
    </citation>
    <scope>NUCLEOTIDE SEQUENCE [LARGE SCALE GENOMIC DNA]</scope>
    <source>
        <strain evidence="3">ATCC 23168 / DSM 4126 / NBRC 15989 / NCIMB 1408 / VKM B-1430 / H-43</strain>
    </source>
</reference>
<dbReference type="InterPro" id="IPR013783">
    <property type="entry name" value="Ig-like_fold"/>
</dbReference>
<feature type="domain" description="IPT/TIG" evidence="1">
    <location>
        <begin position="134"/>
        <end position="201"/>
    </location>
</feature>
<dbReference type="HOGENOM" id="CLU_917673_0_0_10"/>
<dbReference type="Gene3D" id="2.60.40.10">
    <property type="entry name" value="Immunoglobulins"/>
    <property type="match status" value="1"/>
</dbReference>
<evidence type="ECO:0000313" key="3">
    <source>
        <dbReference type="Proteomes" id="UP000008720"/>
    </source>
</evidence>
<gene>
    <name evidence="2" type="ordered locus">Ftrac_0535</name>
</gene>
<dbReference type="AlphaFoldDB" id="E4TPY2"/>
<keyword evidence="3" id="KW-1185">Reference proteome</keyword>
<dbReference type="InterPro" id="IPR002909">
    <property type="entry name" value="IPT_dom"/>
</dbReference>
<dbReference type="STRING" id="643867.Ftrac_0535"/>
<name>E4TPY2_MARTH</name>
<dbReference type="EMBL" id="CP002349">
    <property type="protein sequence ID" value="ADR20539.1"/>
    <property type="molecule type" value="Genomic_DNA"/>
</dbReference>
<dbReference type="PROSITE" id="PS51257">
    <property type="entry name" value="PROKAR_LIPOPROTEIN"/>
    <property type="match status" value="1"/>
</dbReference>
<dbReference type="eggNOG" id="ENOG5033AT4">
    <property type="taxonomic scope" value="Bacteria"/>
</dbReference>
<evidence type="ECO:0000259" key="1">
    <source>
        <dbReference type="Pfam" id="PF01833"/>
    </source>
</evidence>
<organism evidence="2 3">
    <name type="scientific">Marivirga tractuosa (strain ATCC 23168 / DSM 4126 / NBRC 15989 / NCIMB 1408 / VKM B-1430 / H-43)</name>
    <name type="common">Microscilla tractuosa</name>
    <name type="synonym">Flexibacter tractuosus</name>
    <dbReference type="NCBI Taxonomy" id="643867"/>
    <lineage>
        <taxon>Bacteria</taxon>
        <taxon>Pseudomonadati</taxon>
        <taxon>Bacteroidota</taxon>
        <taxon>Cytophagia</taxon>
        <taxon>Cytophagales</taxon>
        <taxon>Marivirgaceae</taxon>
        <taxon>Marivirga</taxon>
    </lineage>
</organism>